<dbReference type="Pfam" id="PF00881">
    <property type="entry name" value="Nitroreductase"/>
    <property type="match status" value="1"/>
</dbReference>
<evidence type="ECO:0000256" key="1">
    <source>
        <dbReference type="ARBA" id="ARBA00008366"/>
    </source>
</evidence>
<accession>A0A4R2L0D6</accession>
<evidence type="ECO:0000256" key="4">
    <source>
        <dbReference type="ARBA" id="ARBA00023002"/>
    </source>
</evidence>
<dbReference type="Proteomes" id="UP000294919">
    <property type="component" value="Unassembled WGS sequence"/>
</dbReference>
<dbReference type="Gene3D" id="3.40.109.10">
    <property type="entry name" value="NADH Oxidase"/>
    <property type="match status" value="1"/>
</dbReference>
<evidence type="ECO:0000313" key="7">
    <source>
        <dbReference type="EMBL" id="TCO79864.1"/>
    </source>
</evidence>
<dbReference type="InterPro" id="IPR016446">
    <property type="entry name" value="Flavin_OxRdtase_Frp"/>
</dbReference>
<dbReference type="GO" id="GO:0016491">
    <property type="term" value="F:oxidoreductase activity"/>
    <property type="evidence" value="ECO:0007669"/>
    <property type="project" value="UniProtKB-UniRule"/>
</dbReference>
<comment type="caution">
    <text evidence="7">The sequence shown here is derived from an EMBL/GenBank/DDBJ whole genome shotgun (WGS) entry which is preliminary data.</text>
</comment>
<reference evidence="7 8" key="1">
    <citation type="submission" date="2019-03" db="EMBL/GenBank/DDBJ databases">
        <title>Genomic Encyclopedia of Type Strains, Phase IV (KMG-IV): sequencing the most valuable type-strain genomes for metagenomic binning, comparative biology and taxonomic classification.</title>
        <authorList>
            <person name="Goeker M."/>
        </authorList>
    </citation>
    <scope>NUCLEOTIDE SEQUENCE [LARGE SCALE GENOMIC DNA]</scope>
    <source>
        <strain evidence="7 8">DSM 102940</strain>
    </source>
</reference>
<feature type="domain" description="Nitroreductase" evidence="6">
    <location>
        <begin position="9"/>
        <end position="163"/>
    </location>
</feature>
<evidence type="ECO:0000259" key="6">
    <source>
        <dbReference type="Pfam" id="PF00881"/>
    </source>
</evidence>
<proteinExistence type="inferred from homology"/>
<evidence type="ECO:0000256" key="5">
    <source>
        <dbReference type="PIRNR" id="PIRNR005426"/>
    </source>
</evidence>
<name>A0A4R2L0D6_9FIRM</name>
<dbReference type="OrthoDB" id="9775805at2"/>
<evidence type="ECO:0000256" key="2">
    <source>
        <dbReference type="ARBA" id="ARBA00022630"/>
    </source>
</evidence>
<keyword evidence="8" id="KW-1185">Reference proteome</keyword>
<evidence type="ECO:0000256" key="3">
    <source>
        <dbReference type="ARBA" id="ARBA00022643"/>
    </source>
</evidence>
<keyword evidence="5" id="KW-0521">NADP</keyword>
<gene>
    <name evidence="7" type="ORF">EV214_10197</name>
</gene>
<dbReference type="InterPro" id="IPR000415">
    <property type="entry name" value="Nitroreductase-like"/>
</dbReference>
<comment type="similarity">
    <text evidence="1 5">Belongs to the flavin oxidoreductase frp family.</text>
</comment>
<dbReference type="AlphaFoldDB" id="A0A4R2L0D6"/>
<dbReference type="EMBL" id="SLWV01000001">
    <property type="protein sequence ID" value="TCO79864.1"/>
    <property type="molecule type" value="Genomic_DNA"/>
</dbReference>
<protein>
    <submittedName>
        <fullName evidence="7">Nitroreductase</fullName>
    </submittedName>
</protein>
<sequence length="245" mass="28308">MNEVIKLLKSHRSIRKFQDRSVEEEKIKMIIEAAQCASTSTFVQAYTIIRIRDMAIRKEIAKLSSDQIYVEKCPLFFVFCADLNRLDLACKINSTQMIEGYTESLIMATVDTALVAQNMMIGAEAMGLGGVYIGGLRNDPYKVCELLDIPKNVYPVFGMCLGYPDQDPETKPRLPLDVILKNDKYRIEKDEEKIREYDKLVSEYYSERTRGKRDDSWSKQVAEKMGNELRPHMREFLKSKGFEMK</sequence>
<dbReference type="PIRSF" id="PIRSF005426">
    <property type="entry name" value="Frp"/>
    <property type="match status" value="1"/>
</dbReference>
<dbReference type="SUPFAM" id="SSF55469">
    <property type="entry name" value="FMN-dependent nitroreductase-like"/>
    <property type="match status" value="1"/>
</dbReference>
<dbReference type="PANTHER" id="PTHR43425:SF3">
    <property type="entry name" value="NADPH-DEPENDENT OXIDOREDUCTASE"/>
    <property type="match status" value="1"/>
</dbReference>
<keyword evidence="3 5" id="KW-0288">FMN</keyword>
<dbReference type="NCBIfam" id="NF008033">
    <property type="entry name" value="PRK10765.1"/>
    <property type="match status" value="1"/>
</dbReference>
<dbReference type="RefSeq" id="WP_132241589.1">
    <property type="nucleotide sequence ID" value="NZ_SLWV01000001.1"/>
</dbReference>
<keyword evidence="4 5" id="KW-0560">Oxidoreductase</keyword>
<dbReference type="PANTHER" id="PTHR43425">
    <property type="entry name" value="OXYGEN-INSENSITIVE NADPH NITROREDUCTASE"/>
    <property type="match status" value="1"/>
</dbReference>
<dbReference type="InterPro" id="IPR029479">
    <property type="entry name" value="Nitroreductase"/>
</dbReference>
<dbReference type="CDD" id="cd02146">
    <property type="entry name" value="NfsA-like"/>
    <property type="match status" value="1"/>
</dbReference>
<organism evidence="7 8">
    <name type="scientific">Marinisporobacter balticus</name>
    <dbReference type="NCBI Taxonomy" id="2018667"/>
    <lineage>
        <taxon>Bacteria</taxon>
        <taxon>Bacillati</taxon>
        <taxon>Bacillota</taxon>
        <taxon>Clostridia</taxon>
        <taxon>Peptostreptococcales</taxon>
        <taxon>Thermotaleaceae</taxon>
        <taxon>Marinisporobacter</taxon>
    </lineage>
</organism>
<evidence type="ECO:0000313" key="8">
    <source>
        <dbReference type="Proteomes" id="UP000294919"/>
    </source>
</evidence>
<keyword evidence="2 5" id="KW-0285">Flavoprotein</keyword>